<keyword evidence="1" id="KW-0472">Membrane</keyword>
<organism evidence="2 3">
    <name type="scientific">Panagrolaimus superbus</name>
    <dbReference type="NCBI Taxonomy" id="310955"/>
    <lineage>
        <taxon>Eukaryota</taxon>
        <taxon>Metazoa</taxon>
        <taxon>Ecdysozoa</taxon>
        <taxon>Nematoda</taxon>
        <taxon>Chromadorea</taxon>
        <taxon>Rhabditida</taxon>
        <taxon>Tylenchina</taxon>
        <taxon>Panagrolaimomorpha</taxon>
        <taxon>Panagrolaimoidea</taxon>
        <taxon>Panagrolaimidae</taxon>
        <taxon>Panagrolaimus</taxon>
    </lineage>
</organism>
<evidence type="ECO:0000256" key="1">
    <source>
        <dbReference type="SAM" id="Phobius"/>
    </source>
</evidence>
<reference evidence="3" key="1">
    <citation type="submission" date="2022-11" db="UniProtKB">
        <authorList>
            <consortium name="WormBaseParasite"/>
        </authorList>
    </citation>
    <scope>IDENTIFICATION</scope>
</reference>
<accession>A0A914Z9B5</accession>
<dbReference type="WBParaSite" id="PSU_v2.g9263.t1">
    <property type="protein sequence ID" value="PSU_v2.g9263.t1"/>
    <property type="gene ID" value="PSU_v2.g9263"/>
</dbReference>
<sequence>MLIVFHLKLIEAVIRREAVFQSINDLVGNIPLMCRYKFLIFDDNYPELIQVNSDLLDLQMFPFATGLPSCVMYLFHKQRRWLISDLKKEFPKCLDVEFYRQLNNFVNDRPDLVMLESPKHKATFPQLYLVLNDCISLKLCSFNVSLKDLNVADKLHLRMDYINSMKQFIPYRLIPEQFIPERKKAPMFFFNERIKYYSIIFVVIFVFPLILTLLVIFSDSLNFYWPLLCCPTIV</sequence>
<evidence type="ECO:0000313" key="2">
    <source>
        <dbReference type="Proteomes" id="UP000887577"/>
    </source>
</evidence>
<dbReference type="Proteomes" id="UP000887577">
    <property type="component" value="Unplaced"/>
</dbReference>
<proteinExistence type="predicted"/>
<name>A0A914Z9B5_9BILA</name>
<dbReference type="AlphaFoldDB" id="A0A914Z9B5"/>
<feature type="transmembrane region" description="Helical" evidence="1">
    <location>
        <begin position="196"/>
        <end position="217"/>
    </location>
</feature>
<keyword evidence="2" id="KW-1185">Reference proteome</keyword>
<evidence type="ECO:0000313" key="3">
    <source>
        <dbReference type="WBParaSite" id="PSU_v2.g9263.t1"/>
    </source>
</evidence>
<keyword evidence="1" id="KW-0812">Transmembrane</keyword>
<protein>
    <submittedName>
        <fullName evidence="3">Uncharacterized protein</fullName>
    </submittedName>
</protein>
<keyword evidence="1" id="KW-1133">Transmembrane helix</keyword>